<name>A0A1J7IUU1_9PEZI</name>
<protein>
    <recommendedName>
        <fullName evidence="4">Secreted protein</fullName>
    </recommendedName>
</protein>
<sequence length="115" mass="12865">MLDLFFYCCLFYSHTWCFAAEHPRQLPVVTSFAFGDRPVCQRSQTFCPRRVGNIRGRGMLAIICTKATSAVVSGGEEKGEGRGETKHCVRPSCAYVPSRNVEQTIKRLTSPKTES</sequence>
<accession>A0A1J7IUU1</accession>
<evidence type="ECO:0000256" key="1">
    <source>
        <dbReference type="SAM" id="SignalP"/>
    </source>
</evidence>
<organism evidence="2 3">
    <name type="scientific">Coniochaeta ligniaria NRRL 30616</name>
    <dbReference type="NCBI Taxonomy" id="1408157"/>
    <lineage>
        <taxon>Eukaryota</taxon>
        <taxon>Fungi</taxon>
        <taxon>Dikarya</taxon>
        <taxon>Ascomycota</taxon>
        <taxon>Pezizomycotina</taxon>
        <taxon>Sordariomycetes</taxon>
        <taxon>Sordariomycetidae</taxon>
        <taxon>Coniochaetales</taxon>
        <taxon>Coniochaetaceae</taxon>
        <taxon>Coniochaeta</taxon>
    </lineage>
</organism>
<feature type="chain" id="PRO_5012227654" description="Secreted protein" evidence="1">
    <location>
        <begin position="20"/>
        <end position="115"/>
    </location>
</feature>
<reference evidence="2 3" key="1">
    <citation type="submission" date="2016-10" db="EMBL/GenBank/DDBJ databases">
        <title>Draft genome sequence of Coniochaeta ligniaria NRRL30616, a lignocellulolytic fungus for bioabatement of inhibitors in plant biomass hydrolysates.</title>
        <authorList>
            <consortium name="DOE Joint Genome Institute"/>
            <person name="Jimenez D.J."/>
            <person name="Hector R.E."/>
            <person name="Riley R."/>
            <person name="Sun H."/>
            <person name="Grigoriev I.V."/>
            <person name="Van Elsas J.D."/>
            <person name="Nichols N.N."/>
        </authorList>
    </citation>
    <scope>NUCLEOTIDE SEQUENCE [LARGE SCALE GENOMIC DNA]</scope>
    <source>
        <strain evidence="2 3">NRRL 30616</strain>
    </source>
</reference>
<keyword evidence="1" id="KW-0732">Signal</keyword>
<dbReference type="AlphaFoldDB" id="A0A1J7IUU1"/>
<evidence type="ECO:0008006" key="4">
    <source>
        <dbReference type="Google" id="ProtNLM"/>
    </source>
</evidence>
<dbReference type="Proteomes" id="UP000182658">
    <property type="component" value="Unassembled WGS sequence"/>
</dbReference>
<feature type="signal peptide" evidence="1">
    <location>
        <begin position="1"/>
        <end position="19"/>
    </location>
</feature>
<evidence type="ECO:0000313" key="3">
    <source>
        <dbReference type="Proteomes" id="UP000182658"/>
    </source>
</evidence>
<proteinExistence type="predicted"/>
<evidence type="ECO:0000313" key="2">
    <source>
        <dbReference type="EMBL" id="OIW31093.1"/>
    </source>
</evidence>
<dbReference type="InParanoid" id="A0A1J7IUU1"/>
<gene>
    <name evidence="2" type="ORF">CONLIGDRAFT_299536</name>
</gene>
<dbReference type="EMBL" id="KV875096">
    <property type="protein sequence ID" value="OIW31093.1"/>
    <property type="molecule type" value="Genomic_DNA"/>
</dbReference>
<keyword evidence="3" id="KW-1185">Reference proteome</keyword>